<keyword evidence="1" id="KW-0344">Guanine-nucleotide releasing factor</keyword>
<proteinExistence type="predicted"/>
<feature type="compositionally biased region" description="Acidic residues" evidence="2">
    <location>
        <begin position="1360"/>
        <end position="1376"/>
    </location>
</feature>
<dbReference type="GO" id="GO:0005085">
    <property type="term" value="F:guanyl-nucleotide exchange factor activity"/>
    <property type="evidence" value="ECO:0007669"/>
    <property type="project" value="UniProtKB-KW"/>
</dbReference>
<feature type="compositionally biased region" description="Low complexity" evidence="2">
    <location>
        <begin position="89"/>
        <end position="98"/>
    </location>
</feature>
<protein>
    <recommendedName>
        <fullName evidence="3">DH domain-containing protein</fullName>
    </recommendedName>
</protein>
<feature type="region of interest" description="Disordered" evidence="2">
    <location>
        <begin position="284"/>
        <end position="347"/>
    </location>
</feature>
<dbReference type="Pfam" id="PF00621">
    <property type="entry name" value="RhoGEF"/>
    <property type="match status" value="2"/>
</dbReference>
<feature type="region of interest" description="Disordered" evidence="2">
    <location>
        <begin position="85"/>
        <end position="206"/>
    </location>
</feature>
<dbReference type="VEuPathDB" id="VectorBase:ADIR000179"/>
<feature type="compositionally biased region" description="Low complexity" evidence="2">
    <location>
        <begin position="1330"/>
        <end position="1342"/>
    </location>
</feature>
<dbReference type="STRING" id="7168.A0A182MXS6"/>
<name>A0A182MXS6_9DIPT</name>
<keyword evidence="5" id="KW-1185">Reference proteome</keyword>
<dbReference type="PROSITE" id="PS50010">
    <property type="entry name" value="DH_2"/>
    <property type="match status" value="2"/>
</dbReference>
<dbReference type="Proteomes" id="UP000075884">
    <property type="component" value="Unassembled WGS sequence"/>
</dbReference>
<feature type="compositionally biased region" description="Low complexity" evidence="2">
    <location>
        <begin position="130"/>
        <end position="141"/>
    </location>
</feature>
<dbReference type="Gene3D" id="1.20.900.10">
    <property type="entry name" value="Dbl homology (DH) domain"/>
    <property type="match status" value="3"/>
</dbReference>
<feature type="region of interest" description="Disordered" evidence="2">
    <location>
        <begin position="1307"/>
        <end position="1385"/>
    </location>
</feature>
<organism evidence="4 5">
    <name type="scientific">Anopheles dirus</name>
    <dbReference type="NCBI Taxonomy" id="7168"/>
    <lineage>
        <taxon>Eukaryota</taxon>
        <taxon>Metazoa</taxon>
        <taxon>Ecdysozoa</taxon>
        <taxon>Arthropoda</taxon>
        <taxon>Hexapoda</taxon>
        <taxon>Insecta</taxon>
        <taxon>Pterygota</taxon>
        <taxon>Neoptera</taxon>
        <taxon>Endopterygota</taxon>
        <taxon>Diptera</taxon>
        <taxon>Nematocera</taxon>
        <taxon>Culicoidea</taxon>
        <taxon>Culicidae</taxon>
        <taxon>Anophelinae</taxon>
        <taxon>Anopheles</taxon>
    </lineage>
</organism>
<evidence type="ECO:0000313" key="4">
    <source>
        <dbReference type="EnsemblMetazoa" id="ADIR000179-PA"/>
    </source>
</evidence>
<feature type="compositionally biased region" description="Basic and acidic residues" evidence="2">
    <location>
        <begin position="1346"/>
        <end position="1359"/>
    </location>
</feature>
<dbReference type="GO" id="GO:0005737">
    <property type="term" value="C:cytoplasm"/>
    <property type="evidence" value="ECO:0007669"/>
    <property type="project" value="TreeGrafter"/>
</dbReference>
<feature type="region of interest" description="Disordered" evidence="2">
    <location>
        <begin position="1248"/>
        <end position="1280"/>
    </location>
</feature>
<dbReference type="SUPFAM" id="SSF48065">
    <property type="entry name" value="DBL homology domain (DH-domain)"/>
    <property type="match status" value="2"/>
</dbReference>
<feature type="compositionally biased region" description="Basic and acidic residues" evidence="2">
    <location>
        <begin position="1449"/>
        <end position="1459"/>
    </location>
</feature>
<feature type="compositionally biased region" description="Polar residues" evidence="2">
    <location>
        <begin position="172"/>
        <end position="186"/>
    </location>
</feature>
<dbReference type="CDD" id="cd00160">
    <property type="entry name" value="RhoGEF"/>
    <property type="match status" value="1"/>
</dbReference>
<evidence type="ECO:0000256" key="2">
    <source>
        <dbReference type="SAM" id="MobiDB-lite"/>
    </source>
</evidence>
<dbReference type="InterPro" id="IPR000219">
    <property type="entry name" value="DH_dom"/>
</dbReference>
<evidence type="ECO:0000313" key="5">
    <source>
        <dbReference type="Proteomes" id="UP000075884"/>
    </source>
</evidence>
<evidence type="ECO:0000259" key="3">
    <source>
        <dbReference type="PROSITE" id="PS50010"/>
    </source>
</evidence>
<reference evidence="5" key="1">
    <citation type="submission" date="2013-03" db="EMBL/GenBank/DDBJ databases">
        <title>The Genome Sequence of Anopheles dirus WRAIR2.</title>
        <authorList>
            <consortium name="The Broad Institute Genomics Platform"/>
            <person name="Neafsey D.E."/>
            <person name="Walton C."/>
            <person name="Walker B."/>
            <person name="Young S.K."/>
            <person name="Zeng Q."/>
            <person name="Gargeya S."/>
            <person name="Fitzgerald M."/>
            <person name="Haas B."/>
            <person name="Abouelleil A."/>
            <person name="Allen A.W."/>
            <person name="Alvarado L."/>
            <person name="Arachchi H.M."/>
            <person name="Berlin A.M."/>
            <person name="Chapman S.B."/>
            <person name="Gainer-Dewar J."/>
            <person name="Goldberg J."/>
            <person name="Griggs A."/>
            <person name="Gujja S."/>
            <person name="Hansen M."/>
            <person name="Howarth C."/>
            <person name="Imamovic A."/>
            <person name="Ireland A."/>
            <person name="Larimer J."/>
            <person name="McCowan C."/>
            <person name="Murphy C."/>
            <person name="Pearson M."/>
            <person name="Poon T.W."/>
            <person name="Priest M."/>
            <person name="Roberts A."/>
            <person name="Saif S."/>
            <person name="Shea T."/>
            <person name="Sisk P."/>
            <person name="Sykes S."/>
            <person name="Wortman J."/>
            <person name="Nusbaum C."/>
            <person name="Birren B."/>
        </authorList>
    </citation>
    <scope>NUCLEOTIDE SEQUENCE [LARGE SCALE GENOMIC DNA]</scope>
    <source>
        <strain evidence="5">WRAIR2</strain>
    </source>
</reference>
<feature type="region of interest" description="Disordered" evidence="2">
    <location>
        <begin position="26"/>
        <end position="46"/>
    </location>
</feature>
<feature type="compositionally biased region" description="Acidic residues" evidence="2">
    <location>
        <begin position="142"/>
        <end position="151"/>
    </location>
</feature>
<dbReference type="InterPro" id="IPR035899">
    <property type="entry name" value="DBL_dom_sf"/>
</dbReference>
<dbReference type="PANTHER" id="PTHR22826">
    <property type="entry name" value="RHO GUANINE EXCHANGE FACTOR-RELATED"/>
    <property type="match status" value="1"/>
</dbReference>
<dbReference type="SMART" id="SM00325">
    <property type="entry name" value="RhoGEF"/>
    <property type="match status" value="2"/>
</dbReference>
<feature type="domain" description="DH" evidence="3">
    <location>
        <begin position="354"/>
        <end position="537"/>
    </location>
</feature>
<reference evidence="4" key="2">
    <citation type="submission" date="2020-05" db="UniProtKB">
        <authorList>
            <consortium name="EnsemblMetazoa"/>
        </authorList>
    </citation>
    <scope>IDENTIFICATION</scope>
    <source>
        <strain evidence="4">WRAIR2</strain>
    </source>
</reference>
<feature type="domain" description="DH" evidence="3">
    <location>
        <begin position="1488"/>
        <end position="1674"/>
    </location>
</feature>
<accession>A0A182MXS6</accession>
<dbReference type="PANTHER" id="PTHR22826:SF209">
    <property type="entry name" value="DH DOMAIN-CONTAINING PROTEIN"/>
    <property type="match status" value="1"/>
</dbReference>
<evidence type="ECO:0000256" key="1">
    <source>
        <dbReference type="ARBA" id="ARBA00022658"/>
    </source>
</evidence>
<feature type="region of interest" description="Disordered" evidence="2">
    <location>
        <begin position="1118"/>
        <end position="1170"/>
    </location>
</feature>
<dbReference type="EnsemblMetazoa" id="ADIR000179-RA">
    <property type="protein sequence ID" value="ADIR000179-PA"/>
    <property type="gene ID" value="ADIR000179"/>
</dbReference>
<dbReference type="InterPro" id="IPR051336">
    <property type="entry name" value="RhoGEF_Guanine_NuclExch_SF"/>
</dbReference>
<sequence>MSARHHTISGLLGFVGQERSGHAAEIELLPESADPPAGKRTRKRDSLRKISVRHLVSQIETRATETLERNFGGRFSARLLRKRDGGGSAAASCSGGSSDHSEAPSSSQGKTWRMVHLTPGTRTDGRSDCTASALSLSSSAATEEEEEDDDDRGNNDGNAQSLIGRDKISADSADSSGRVTCEQQAQPPGDMKTQPGTPSIDREDSGRWSICSDFERDSLPDVDDVCDTWNEFIYLRLSEDNAKHLNSFNPEFEATSFDEFYQPAEASNTIISLRFTPYELHKILHGYDPPDEDEDDDTRSQTSHASSDSDSVFEDVPTDPRASPSTADSLDEGVAFRDSPVESPEPAHSDIDIKISFLIEELLDTERNYINTLEKGIATYIDAVFNDQPPAELSGKKYHLFGNLQYIYRFHRNAFLPKLLTAGTDVELIADAFVHFLENESFYGYILYSMYHPKSQRLCEQHIEFFRAHQQRHGDKLGVKSLILQPIQRLPRYQLLLTSLFKQLVKKPGAIGRNTQLHKVCVAEKRLQTLIGIMNESVTINDILQCEKAEDDEVELGFGVPKPAIVLKNQNHDNQVLFLYPKDNENVDRNKPINILHQGKFRSVFPVFVNDLRLKRQYQGRLFVFERCVIYTEQLTGDTKSLTYRGHYTHQEIEFDFCNRQILRLSSRRHERLEIEVKVNIQNPGKTHLPDVMMAIKTIIDRRDQREGFAIDSGEVLAALRDTFACRNGSFRSSISSTTSDTSRFSVMSAPTGSTIAEEDTAGALSQRTASVFSDCGTIESMLHFQQHFERALEECTSLYIRSLPDDVAGQLEEMVEILDEMLRSQRAINHRLYEQEYERLSFDSDLLYFCCVFRDCLRRSEFDVFLRYVEHVKTVESMLMSFEQYANGPTKVAVGTAAPLTVDAFLYLPIKYVNRCHQFFSGLWAQKDEEQRPDDCAALDSVELRYVHEQMALVQRRVNENYQIRQLIMDVQFLNEIGLVKHSETVKLEGSYALFRLLLTKTGLLCMKISAEQHKLETYCSVTFYCPYTKLSARTSKRHGTIWYVYLDSRKTTLIFPSRHLRYLTIEQYNTLSTQMKQKEREKRLGVLVGCTRKHSTMYAGHDDDPSVEEETIHPSYARPKKQTHLKPAGDRVSCDSGISLEEPGLPTTTPNPPTLVRRPKAAAGGAGGLSHVRRLTQLFENLAHDELLRHEQERQEHRSHHSTTMSSALTIAPAAHAHWPQELQQVAEEGPTTPEVCESNDVPVAVPCQVNPMDSEPPPTPPTNTTATTNSDSVESEVRSDAEIAQDALEQEDRVMAMNVRASRVAGGGKRRLSRRRQTLEHGGVGGVAAARGVRSSSGGLQDPGDKRDGRALHYDDYIDDDDEFDTSEEEGETPDTNRAAGRGQSALLSRLAVLATLVFSNPDLRGPLTEGEYGELAEPADLNGLDEGVPISEAHNIHVPGTADRGTPHYDEHDEFSSSSFDSDSDDGEPFAVRPDSNSSLKTARVTSILQELLENEANYVQTLGRGIENYVSIMTGKDMPPGLRGQKYHIFGNIEKIHNLHQNQFLPMLERNRASIAGIAETFIWFLENDKFYCYIMFALNRPKSERICNRNLDFFQRRQQEVDDKLGLNSFLLQPIQRLPRYKLLLAEINKEILKQMEDTLLESVKDEIGILCKAEKRLERFIDIVNEAMSINDIQECYEELNCVQTHLIGQCIAIADLFNTPLHAPMVLILRPELDYDPAKREPINLFSQGKFRKMFEVDIYDWDHRRRYPAKMFLFERSAIYAEKVKSHLEYRGRYDESEIGIHNENRNKVYLYARKRGLQEIEVMCGDMNEAQRLSSHVERMMRDFAVNERDRINTLVRPRIPSVMTLKRSSVASMMSNTSGVSSMRESYESTSQTTWSTDKPIAQLATMQKNFCRIMAANRRYYFNELPSELGNKVVEFVRVYDRILHVHTKRLYEDLSRPDTGVDEVCEMFIGYFKEGVFDVYNEYIRLFKPAAEVLKNIRKASRSSITDSMVAQTMDEFTFLCVQHWYKLQHFFQALVVQLSEQMNAGQMEHQDLFRKLAYAEVQVANFRKLLFQNYRLFNMDEAKAPGMLGLVLYSDRVRYDNETISSHRVLLCERAVVCVKFHFIREFGRQTEKYTGFAFIDRFGRDGKMPNVRVSKKSEVRLNVYQSEVKHPIDFGNTANRDKFFGQYCAAFARFT</sequence>
<feature type="region of interest" description="Disordered" evidence="2">
    <location>
        <begin position="1440"/>
        <end position="1482"/>
    </location>
</feature>